<reference evidence="2" key="1">
    <citation type="submission" date="2020-10" db="EMBL/GenBank/DDBJ databases">
        <authorList>
            <person name="Gilroy R."/>
        </authorList>
    </citation>
    <scope>NUCLEOTIDE SEQUENCE</scope>
    <source>
        <strain evidence="2">17073</strain>
    </source>
</reference>
<dbReference type="Gene3D" id="3.60.60.10">
    <property type="entry name" value="Penicillin V Acylase, Chain A"/>
    <property type="match status" value="1"/>
</dbReference>
<proteinExistence type="predicted"/>
<protein>
    <recommendedName>
        <fullName evidence="4">Acyl-coenzyme A:6-aminopenicillanic acid acyl-transferase</fullName>
    </recommendedName>
</protein>
<comment type="caution">
    <text evidence="2">The sequence shown here is derived from an EMBL/GenBank/DDBJ whole genome shotgun (WGS) entry which is preliminary data.</text>
</comment>
<accession>A0A9D1ILB0</accession>
<reference evidence="2" key="2">
    <citation type="journal article" date="2021" name="PeerJ">
        <title>Extensive microbial diversity within the chicken gut microbiome revealed by metagenomics and culture.</title>
        <authorList>
            <person name="Gilroy R."/>
            <person name="Ravi A."/>
            <person name="Getino M."/>
            <person name="Pursley I."/>
            <person name="Horton D.L."/>
            <person name="Alikhan N.F."/>
            <person name="Baker D."/>
            <person name="Gharbi K."/>
            <person name="Hall N."/>
            <person name="Watson M."/>
            <person name="Adriaenssens E.M."/>
            <person name="Foster-Nyarko E."/>
            <person name="Jarju S."/>
            <person name="Secka A."/>
            <person name="Antonio M."/>
            <person name="Oren A."/>
            <person name="Chaudhuri R.R."/>
            <person name="La Ragione R."/>
            <person name="Hildebrand F."/>
            <person name="Pallen M.J."/>
        </authorList>
    </citation>
    <scope>NUCLEOTIDE SEQUENCE</scope>
    <source>
        <strain evidence="2">17073</strain>
    </source>
</reference>
<dbReference type="AlphaFoldDB" id="A0A9D1ILB0"/>
<evidence type="ECO:0000256" key="1">
    <source>
        <dbReference type="SAM" id="SignalP"/>
    </source>
</evidence>
<dbReference type="EMBL" id="DVMS01000202">
    <property type="protein sequence ID" value="HIU39443.1"/>
    <property type="molecule type" value="Genomic_DNA"/>
</dbReference>
<gene>
    <name evidence="2" type="ORF">IAD18_07245</name>
</gene>
<evidence type="ECO:0000313" key="3">
    <source>
        <dbReference type="Proteomes" id="UP000824076"/>
    </source>
</evidence>
<evidence type="ECO:0000313" key="2">
    <source>
        <dbReference type="EMBL" id="HIU39443.1"/>
    </source>
</evidence>
<sequence>MKCRVLLLFFIVVSVLEAAACTSAIVSGKLTSNGRPILWKHRDTSDLNNKVARIENDGKIPFVALFNSSDKECREAWIGMNESGFAIMNTASYNLKNDTVSDMDKEGLLMSIALSECRTVDDFATLLDSLPKPLGVEANFGVIDAYGSAAYFETNNWEYERFNVDDTEEGYLIRTNYSKSGRKGEGYGYIREQNAERLLAPYIANHSVTPAVFTEVLSRSFYHSLIDKDFEHDTVEWVVDRDFIPRRISSASVAIEGVVASENATDAVMWTVLGYPPCGIVYPVTVDSVPEELQADPQTGMASACDRANALKSEVFPMEKDNGENYLNINALFNEEGTGISQKCKEKSINIYRERGIVLR</sequence>
<feature type="signal peptide" evidence="1">
    <location>
        <begin position="1"/>
        <end position="18"/>
    </location>
</feature>
<feature type="chain" id="PRO_5039038356" description="Acyl-coenzyme A:6-aminopenicillanic acid acyl-transferase" evidence="1">
    <location>
        <begin position="19"/>
        <end position="360"/>
    </location>
</feature>
<keyword evidence="1" id="KW-0732">Signal</keyword>
<name>A0A9D1ILB0_9BACT</name>
<organism evidence="2 3">
    <name type="scientific">Candidatus Limisoma intestinavium</name>
    <dbReference type="NCBI Taxonomy" id="2840856"/>
    <lineage>
        <taxon>Bacteria</taxon>
        <taxon>Pseudomonadati</taxon>
        <taxon>Bacteroidota</taxon>
        <taxon>Bacteroidia</taxon>
        <taxon>Bacteroidales</taxon>
        <taxon>Candidatus Limisoma</taxon>
    </lineage>
</organism>
<dbReference type="Proteomes" id="UP000824076">
    <property type="component" value="Unassembled WGS sequence"/>
</dbReference>
<evidence type="ECO:0008006" key="4">
    <source>
        <dbReference type="Google" id="ProtNLM"/>
    </source>
</evidence>